<name>A0ABQ2S0W3_9DEIO</name>
<evidence type="ECO:0000256" key="1">
    <source>
        <dbReference type="SAM" id="SignalP"/>
    </source>
</evidence>
<keyword evidence="3" id="KW-1185">Reference proteome</keyword>
<organism evidence="2 3">
    <name type="scientific">Deinococcus sedimenti</name>
    <dbReference type="NCBI Taxonomy" id="1867090"/>
    <lineage>
        <taxon>Bacteria</taxon>
        <taxon>Thermotogati</taxon>
        <taxon>Deinococcota</taxon>
        <taxon>Deinococci</taxon>
        <taxon>Deinococcales</taxon>
        <taxon>Deinococcaceae</taxon>
        <taxon>Deinococcus</taxon>
    </lineage>
</organism>
<dbReference type="Proteomes" id="UP000644548">
    <property type="component" value="Unassembled WGS sequence"/>
</dbReference>
<comment type="caution">
    <text evidence="2">The sequence shown here is derived from an EMBL/GenBank/DDBJ whole genome shotgun (WGS) entry which is preliminary data.</text>
</comment>
<feature type="chain" id="PRO_5045083482" evidence="1">
    <location>
        <begin position="26"/>
        <end position="164"/>
    </location>
</feature>
<evidence type="ECO:0000313" key="2">
    <source>
        <dbReference type="EMBL" id="GGR82440.1"/>
    </source>
</evidence>
<feature type="signal peptide" evidence="1">
    <location>
        <begin position="1"/>
        <end position="25"/>
    </location>
</feature>
<keyword evidence="1" id="KW-0732">Signal</keyword>
<accession>A0ABQ2S0W3</accession>
<dbReference type="RefSeq" id="WP_189071712.1">
    <property type="nucleotide sequence ID" value="NZ_BMQN01000001.1"/>
</dbReference>
<protein>
    <submittedName>
        <fullName evidence="2">Uncharacterized protein</fullName>
    </submittedName>
</protein>
<evidence type="ECO:0000313" key="3">
    <source>
        <dbReference type="Proteomes" id="UP000644548"/>
    </source>
</evidence>
<gene>
    <name evidence="2" type="ORF">GCM10008960_06780</name>
</gene>
<dbReference type="EMBL" id="BMQN01000001">
    <property type="protein sequence ID" value="GGR82440.1"/>
    <property type="molecule type" value="Genomic_DNA"/>
</dbReference>
<reference evidence="3" key="1">
    <citation type="journal article" date="2019" name="Int. J. Syst. Evol. Microbiol.">
        <title>The Global Catalogue of Microorganisms (GCM) 10K type strain sequencing project: providing services to taxonomists for standard genome sequencing and annotation.</title>
        <authorList>
            <consortium name="The Broad Institute Genomics Platform"/>
            <consortium name="The Broad Institute Genome Sequencing Center for Infectious Disease"/>
            <person name="Wu L."/>
            <person name="Ma J."/>
        </authorList>
    </citation>
    <scope>NUCLEOTIDE SEQUENCE [LARGE SCALE GENOMIC DNA]</scope>
    <source>
        <strain evidence="3">JCM 31405</strain>
    </source>
</reference>
<sequence length="164" mass="16524">MRSLCLILLLGSAAGVLAVSAPTPAAPLGQVLARQQLISPAVTTRGQAAGEVTVSVSLVRQTEGLQARATFGSTLNAEAVVNGSLSLSTPGGEELARSNPRQLASLSPGGQAVLVTPWSAGDLPVCVDAQLTVWSGPDAPGPLRAARVAGPLRPVSFIARVCTP</sequence>
<proteinExistence type="predicted"/>